<dbReference type="AlphaFoldDB" id="A0A6P6AXR0"/>
<dbReference type="GO" id="GO:0003700">
    <property type="term" value="F:DNA-binding transcription factor activity"/>
    <property type="evidence" value="ECO:0007669"/>
    <property type="project" value="InterPro"/>
</dbReference>
<dbReference type="Pfam" id="PF26575">
    <property type="entry name" value="HHO5_N"/>
    <property type="match status" value="1"/>
</dbReference>
<evidence type="ECO:0000256" key="1">
    <source>
        <dbReference type="ARBA" id="ARBA00004123"/>
    </source>
</evidence>
<dbReference type="InterPro" id="IPR006447">
    <property type="entry name" value="Myb_dom_plants"/>
</dbReference>
<dbReference type="InterPro" id="IPR058673">
    <property type="entry name" value="HHO5-like_N"/>
</dbReference>
<evidence type="ECO:0000256" key="4">
    <source>
        <dbReference type="ARBA" id="ARBA00023163"/>
    </source>
</evidence>
<organism evidence="7 8">
    <name type="scientific">Durio zibethinus</name>
    <name type="common">Durian</name>
    <dbReference type="NCBI Taxonomy" id="66656"/>
    <lineage>
        <taxon>Eukaryota</taxon>
        <taxon>Viridiplantae</taxon>
        <taxon>Streptophyta</taxon>
        <taxon>Embryophyta</taxon>
        <taxon>Tracheophyta</taxon>
        <taxon>Spermatophyta</taxon>
        <taxon>Magnoliopsida</taxon>
        <taxon>eudicotyledons</taxon>
        <taxon>Gunneridae</taxon>
        <taxon>Pentapetalae</taxon>
        <taxon>rosids</taxon>
        <taxon>malvids</taxon>
        <taxon>Malvales</taxon>
        <taxon>Malvaceae</taxon>
        <taxon>Helicteroideae</taxon>
        <taxon>Durio</taxon>
    </lineage>
</organism>
<sequence length="420" mass="48154">MNPSFVELSLSLKPSYVPKYLSNLLLDLSEIGNEEKLPVLSDYICKHQEELSRVEALKHELPQCRLLLMEAIETLKEEFMNIKNNIESQSEQPDLVEYLSTKRKNNEQEQREITYNPDQDHCNPSHNAKRRKPLLLDNSQQKPLVLLDNFQKLAIKTAVDRHAVPPTAEVLDNNKMSCRRLSTTSRQVPNIQSPGHCKEQDLARKQGNTYEEGLITGEQSKPQFPPPPRNLKAIRPCKQLLVPYKECNSNSIGSSITGEEKLQDVPMDDQYSSRNQGFLYLKTDDRIQTLNYYPKPLTQPIWKNNKRCWSSELHARFVEALNLLGGIQVATPKQIRDLMQVEGLTIDQVKSHLQKYRHHCRMVLASYFGRLSFVLLLVTSNASQNGRQTNLVILARKLEKLESLPPSYGYDLSLSLSSVY</sequence>
<dbReference type="FunFam" id="1.10.10.60:FF:000007">
    <property type="entry name" value="Two-component response regulator"/>
    <property type="match status" value="1"/>
</dbReference>
<evidence type="ECO:0000256" key="2">
    <source>
        <dbReference type="ARBA" id="ARBA00023015"/>
    </source>
</evidence>
<dbReference type="SUPFAM" id="SSF46689">
    <property type="entry name" value="Homeodomain-like"/>
    <property type="match status" value="1"/>
</dbReference>
<dbReference type="InterPro" id="IPR017930">
    <property type="entry name" value="Myb_dom"/>
</dbReference>
<name>A0A6P6AXR0_DURZI</name>
<dbReference type="InterPro" id="IPR001005">
    <property type="entry name" value="SANT/Myb"/>
</dbReference>
<dbReference type="Proteomes" id="UP000515121">
    <property type="component" value="Unplaced"/>
</dbReference>
<dbReference type="Pfam" id="PF00249">
    <property type="entry name" value="Myb_DNA-binding"/>
    <property type="match status" value="1"/>
</dbReference>
<feature type="domain" description="HTH myb-type" evidence="6">
    <location>
        <begin position="305"/>
        <end position="361"/>
    </location>
</feature>
<keyword evidence="7" id="KW-1185">Reference proteome</keyword>
<keyword evidence="4" id="KW-0804">Transcription</keyword>
<keyword evidence="2" id="KW-0805">Transcription regulation</keyword>
<keyword evidence="5" id="KW-0539">Nucleus</keyword>
<dbReference type="PANTHER" id="PTHR31003">
    <property type="entry name" value="MYB FAMILY TRANSCRIPTION FACTOR"/>
    <property type="match status" value="1"/>
</dbReference>
<dbReference type="GO" id="GO:0003677">
    <property type="term" value="F:DNA binding"/>
    <property type="evidence" value="ECO:0007669"/>
    <property type="project" value="UniProtKB-KW"/>
</dbReference>
<dbReference type="InterPro" id="IPR009057">
    <property type="entry name" value="Homeodomain-like_sf"/>
</dbReference>
<dbReference type="OrthoDB" id="60033at2759"/>
<evidence type="ECO:0000259" key="6">
    <source>
        <dbReference type="PROSITE" id="PS51294"/>
    </source>
</evidence>
<accession>A0A6P6AXR0</accession>
<dbReference type="Gene3D" id="1.10.10.60">
    <property type="entry name" value="Homeodomain-like"/>
    <property type="match status" value="1"/>
</dbReference>
<dbReference type="KEGG" id="dzi:111313161"/>
<protein>
    <submittedName>
        <fullName evidence="8">Transcription factor NIGT1-like</fullName>
    </submittedName>
</protein>
<keyword evidence="3" id="KW-0238">DNA-binding</keyword>
<evidence type="ECO:0000256" key="5">
    <source>
        <dbReference type="ARBA" id="ARBA00023242"/>
    </source>
</evidence>
<comment type="subcellular location">
    <subcellularLocation>
        <location evidence="1">Nucleus</location>
    </subcellularLocation>
</comment>
<dbReference type="GeneID" id="111313161"/>
<dbReference type="InterPro" id="IPR044787">
    <property type="entry name" value="HHO5-like"/>
</dbReference>
<evidence type="ECO:0000256" key="3">
    <source>
        <dbReference type="ARBA" id="ARBA00023125"/>
    </source>
</evidence>
<dbReference type="RefSeq" id="XP_022769581.1">
    <property type="nucleotide sequence ID" value="XM_022913846.1"/>
</dbReference>
<evidence type="ECO:0000313" key="8">
    <source>
        <dbReference type="RefSeq" id="XP_022769581.1"/>
    </source>
</evidence>
<reference evidence="8" key="1">
    <citation type="submission" date="2025-08" db="UniProtKB">
        <authorList>
            <consortium name="RefSeq"/>
        </authorList>
    </citation>
    <scope>IDENTIFICATION</scope>
    <source>
        <tissue evidence="8">Fruit stalk</tissue>
    </source>
</reference>
<dbReference type="NCBIfam" id="TIGR01557">
    <property type="entry name" value="myb_SHAQKYF"/>
    <property type="match status" value="1"/>
</dbReference>
<proteinExistence type="predicted"/>
<dbReference type="PROSITE" id="PS51294">
    <property type="entry name" value="HTH_MYB"/>
    <property type="match status" value="1"/>
</dbReference>
<dbReference type="GO" id="GO:0005634">
    <property type="term" value="C:nucleus"/>
    <property type="evidence" value="ECO:0007669"/>
    <property type="project" value="UniProtKB-SubCell"/>
</dbReference>
<evidence type="ECO:0000313" key="7">
    <source>
        <dbReference type="Proteomes" id="UP000515121"/>
    </source>
</evidence>
<dbReference type="PANTHER" id="PTHR31003:SF47">
    <property type="entry name" value="TRANSCRIPTION FACTOR BOA-LIKE"/>
    <property type="match status" value="1"/>
</dbReference>
<gene>
    <name evidence="8" type="primary">LOC111313161</name>
</gene>